<dbReference type="OrthoDB" id="2274384at2"/>
<name>A0A1X4NJX1_9RHOB</name>
<dbReference type="PANTHER" id="PTHR12110">
    <property type="entry name" value="HYDROXYPYRUVATE ISOMERASE"/>
    <property type="match status" value="1"/>
</dbReference>
<reference evidence="2 3" key="1">
    <citation type="submission" date="2014-03" db="EMBL/GenBank/DDBJ databases">
        <title>The draft genome sequence of Marivita geojedonensis KCTC 23882.</title>
        <authorList>
            <person name="Lai Q."/>
            <person name="Shao Z."/>
        </authorList>
    </citation>
    <scope>NUCLEOTIDE SEQUENCE [LARGE SCALE GENOMIC DNA]</scope>
    <source>
        <strain evidence="2 3">DPG-138</strain>
    </source>
</reference>
<accession>A0A1X4NJX1</accession>
<evidence type="ECO:0000313" key="2">
    <source>
        <dbReference type="EMBL" id="OSQ50555.1"/>
    </source>
</evidence>
<feature type="domain" description="Xylose isomerase-like TIM barrel" evidence="1">
    <location>
        <begin position="19"/>
        <end position="262"/>
    </location>
</feature>
<comment type="caution">
    <text evidence="2">The sequence shown here is derived from an EMBL/GenBank/DDBJ whole genome shotgun (WGS) entry which is preliminary data.</text>
</comment>
<protein>
    <submittedName>
        <fullName evidence="2">Sugar epimerase</fullName>
    </submittedName>
</protein>
<dbReference type="Pfam" id="PF01261">
    <property type="entry name" value="AP_endonuc_2"/>
    <property type="match status" value="1"/>
</dbReference>
<evidence type="ECO:0000259" key="1">
    <source>
        <dbReference type="Pfam" id="PF01261"/>
    </source>
</evidence>
<dbReference type="InterPro" id="IPR036237">
    <property type="entry name" value="Xyl_isomerase-like_sf"/>
</dbReference>
<dbReference type="SUPFAM" id="SSF51658">
    <property type="entry name" value="Xylose isomerase-like"/>
    <property type="match status" value="1"/>
</dbReference>
<evidence type="ECO:0000313" key="3">
    <source>
        <dbReference type="Proteomes" id="UP000193926"/>
    </source>
</evidence>
<dbReference type="AlphaFoldDB" id="A0A1X4NJX1"/>
<dbReference type="Gene3D" id="3.20.20.150">
    <property type="entry name" value="Divalent-metal-dependent TIM barrel enzymes"/>
    <property type="match status" value="1"/>
</dbReference>
<dbReference type="InterPro" id="IPR050312">
    <property type="entry name" value="IolE/XylAMocC-like"/>
</dbReference>
<dbReference type="InterPro" id="IPR014621">
    <property type="entry name" value="UCP036778_sugar_epimerase"/>
</dbReference>
<sequence>MKTALNHMTVPGLDYVAFLDLASKLGCAGVEVRNDIDQPLFDGRSPADAGRIAQDKGLSLFGVSQVYPFNDWSAEREDAVKALIGIAKEAGADTISLIPRNDGTALGNGERQANLRVALRAILPLLQDAELIGLVEPLGFQRSSLRHKAELVDTIRSIGGETHMRIVHDTFHHTLAEEDTFFPQMTGIVHISGVVDPALTLGQMEDEHRVLIDASDRLGNIDQIAALLSAGYDGPVSYECFSPETHALTDPYSAIRRSFDFIASELQAHAA</sequence>
<dbReference type="RefSeq" id="WP_085637960.1">
    <property type="nucleotide sequence ID" value="NZ_JFKC01000011.1"/>
</dbReference>
<organism evidence="2 3">
    <name type="scientific">Marivita geojedonensis</name>
    <dbReference type="NCBI Taxonomy" id="1123756"/>
    <lineage>
        <taxon>Bacteria</taxon>
        <taxon>Pseudomonadati</taxon>
        <taxon>Pseudomonadota</taxon>
        <taxon>Alphaproteobacteria</taxon>
        <taxon>Rhodobacterales</taxon>
        <taxon>Roseobacteraceae</taxon>
        <taxon>Marivita</taxon>
    </lineage>
</organism>
<dbReference type="EMBL" id="JFKC01000011">
    <property type="protein sequence ID" value="OSQ50555.1"/>
    <property type="molecule type" value="Genomic_DNA"/>
</dbReference>
<gene>
    <name evidence="2" type="ORF">MGEO_12195</name>
</gene>
<dbReference type="PANTHER" id="PTHR12110:SF21">
    <property type="entry name" value="XYLOSE ISOMERASE-LIKE TIM BARREL DOMAIN-CONTAINING PROTEIN"/>
    <property type="match status" value="1"/>
</dbReference>
<dbReference type="InterPro" id="IPR013022">
    <property type="entry name" value="Xyl_isomerase-like_TIM-brl"/>
</dbReference>
<dbReference type="Proteomes" id="UP000193926">
    <property type="component" value="Unassembled WGS sequence"/>
</dbReference>
<dbReference type="PIRSF" id="PIRSF036778">
    <property type="entry name" value="UCP036778"/>
    <property type="match status" value="1"/>
</dbReference>
<keyword evidence="3" id="KW-1185">Reference proteome</keyword>
<proteinExistence type="predicted"/>
<dbReference type="STRING" id="1123756.MGEO_12195"/>